<protein>
    <recommendedName>
        <fullName evidence="7">Fe2OG dioxygenase domain-containing protein</fullName>
    </recommendedName>
</protein>
<keyword evidence="3 6" id="KW-0479">Metal-binding</keyword>
<evidence type="ECO:0000256" key="5">
    <source>
        <dbReference type="ARBA" id="ARBA00023004"/>
    </source>
</evidence>
<accession>A0AAV0P725</accession>
<comment type="caution">
    <text evidence="8">The sequence shown here is derived from an EMBL/GenBank/DDBJ whole genome shotgun (WGS) entry which is preliminary data.</text>
</comment>
<name>A0AAV0P725_9ROSI</name>
<keyword evidence="9" id="KW-1185">Reference proteome</keyword>
<dbReference type="Proteomes" id="UP001154282">
    <property type="component" value="Unassembled WGS sequence"/>
</dbReference>
<comment type="cofactor">
    <cofactor evidence="1">
        <name>Fe cation</name>
        <dbReference type="ChEBI" id="CHEBI:24875"/>
    </cofactor>
</comment>
<dbReference type="PROSITE" id="PS51471">
    <property type="entry name" value="FE2OG_OXY"/>
    <property type="match status" value="1"/>
</dbReference>
<keyword evidence="4 6" id="KW-0560">Oxidoreductase</keyword>
<dbReference type="AlphaFoldDB" id="A0AAV0P725"/>
<dbReference type="InterPro" id="IPR027443">
    <property type="entry name" value="IPNS-like_sf"/>
</dbReference>
<organism evidence="8 9">
    <name type="scientific">Linum tenue</name>
    <dbReference type="NCBI Taxonomy" id="586396"/>
    <lineage>
        <taxon>Eukaryota</taxon>
        <taxon>Viridiplantae</taxon>
        <taxon>Streptophyta</taxon>
        <taxon>Embryophyta</taxon>
        <taxon>Tracheophyta</taxon>
        <taxon>Spermatophyta</taxon>
        <taxon>Magnoliopsida</taxon>
        <taxon>eudicotyledons</taxon>
        <taxon>Gunneridae</taxon>
        <taxon>Pentapetalae</taxon>
        <taxon>rosids</taxon>
        <taxon>fabids</taxon>
        <taxon>Malpighiales</taxon>
        <taxon>Linaceae</taxon>
        <taxon>Linum</taxon>
    </lineage>
</organism>
<evidence type="ECO:0000313" key="8">
    <source>
        <dbReference type="EMBL" id="CAI0466425.1"/>
    </source>
</evidence>
<dbReference type="GO" id="GO:0046872">
    <property type="term" value="F:metal ion binding"/>
    <property type="evidence" value="ECO:0007669"/>
    <property type="project" value="UniProtKB-KW"/>
</dbReference>
<dbReference type="SUPFAM" id="SSF51197">
    <property type="entry name" value="Clavaminate synthase-like"/>
    <property type="match status" value="1"/>
</dbReference>
<evidence type="ECO:0000313" key="9">
    <source>
        <dbReference type="Proteomes" id="UP001154282"/>
    </source>
</evidence>
<sequence>MATSAAAYDRLAELKAFDETKAGVKGLADAGIAELPRIFHAPPHLINGSPTAPADDPIFTFPIIDLEGAWGEDPVKRAQIVGNIRDASANWGFFQVVNHGVPARVVDEMKAGAHRFFELDVEQKKEFFGRDMTKKVVYNTNFDLYSSPAANWRDTILFHMAPDPPEPEQLPICCKDIVTEFSKEILSFADSLFGLLSEALGLSSNHLKELGCAEGVDVAYNYYPPCPQPELTLGATQHTDTAFIAMLVQDHIGGLQVLHRNHWVDVPPMSQGLVVNIGNLLQARGFKFVPVMSNDKFTSVEHRVLLKGVGPRVTAIAFFGIGYTSNSRLYGPIEELLSESDPTKYKKTTIQDFVAGAYKQGLDGTSFVQLLKLTDD</sequence>
<dbReference type="Gene3D" id="2.60.120.330">
    <property type="entry name" value="B-lactam Antibiotic, Isopenicillin N Synthase, Chain"/>
    <property type="match status" value="1"/>
</dbReference>
<proteinExistence type="inferred from homology"/>
<dbReference type="EMBL" id="CAMGYJ010000008">
    <property type="protein sequence ID" value="CAI0466425.1"/>
    <property type="molecule type" value="Genomic_DNA"/>
</dbReference>
<evidence type="ECO:0000256" key="1">
    <source>
        <dbReference type="ARBA" id="ARBA00001962"/>
    </source>
</evidence>
<evidence type="ECO:0000256" key="6">
    <source>
        <dbReference type="RuleBase" id="RU003682"/>
    </source>
</evidence>
<evidence type="ECO:0000256" key="2">
    <source>
        <dbReference type="ARBA" id="ARBA00008056"/>
    </source>
</evidence>
<dbReference type="FunFam" id="2.60.120.330:FF:000005">
    <property type="entry name" value="1-aminocyclopropane-1-carboxylate oxidase homolog 1"/>
    <property type="match status" value="1"/>
</dbReference>
<dbReference type="InterPro" id="IPR044861">
    <property type="entry name" value="IPNS-like_FE2OG_OXY"/>
</dbReference>
<feature type="domain" description="Fe2OG dioxygenase" evidence="7">
    <location>
        <begin position="212"/>
        <end position="322"/>
    </location>
</feature>
<dbReference type="InterPro" id="IPR026992">
    <property type="entry name" value="DIOX_N"/>
</dbReference>
<dbReference type="Pfam" id="PF14226">
    <property type="entry name" value="DIOX_N"/>
    <property type="match status" value="1"/>
</dbReference>
<dbReference type="InterPro" id="IPR005123">
    <property type="entry name" value="Oxoglu/Fe-dep_dioxygenase_dom"/>
</dbReference>
<comment type="similarity">
    <text evidence="2 6">Belongs to the iron/ascorbate-dependent oxidoreductase family.</text>
</comment>
<reference evidence="8" key="1">
    <citation type="submission" date="2022-08" db="EMBL/GenBank/DDBJ databases">
        <authorList>
            <person name="Gutierrez-Valencia J."/>
        </authorList>
    </citation>
    <scope>NUCLEOTIDE SEQUENCE</scope>
</reference>
<gene>
    <name evidence="8" type="ORF">LITE_LOCUS37024</name>
</gene>
<dbReference type="PANTHER" id="PTHR10209:SF791">
    <property type="entry name" value="1-AMINOCYCLOPROPANE-1-CARBOXYLATE OXIDASE HOMOLOG 1"/>
    <property type="match status" value="1"/>
</dbReference>
<evidence type="ECO:0000256" key="4">
    <source>
        <dbReference type="ARBA" id="ARBA00023002"/>
    </source>
</evidence>
<dbReference type="PANTHER" id="PTHR10209">
    <property type="entry name" value="OXIDOREDUCTASE, 2OG-FE II OXYGENASE FAMILY PROTEIN"/>
    <property type="match status" value="1"/>
</dbReference>
<dbReference type="Pfam" id="PF03171">
    <property type="entry name" value="2OG-FeII_Oxy"/>
    <property type="match status" value="1"/>
</dbReference>
<evidence type="ECO:0000259" key="7">
    <source>
        <dbReference type="PROSITE" id="PS51471"/>
    </source>
</evidence>
<dbReference type="GO" id="GO:0051213">
    <property type="term" value="F:dioxygenase activity"/>
    <property type="evidence" value="ECO:0007669"/>
    <property type="project" value="UniProtKB-ARBA"/>
</dbReference>
<keyword evidence="5 6" id="KW-0408">Iron</keyword>
<evidence type="ECO:0000256" key="3">
    <source>
        <dbReference type="ARBA" id="ARBA00022723"/>
    </source>
</evidence>